<evidence type="ECO:0000313" key="2">
    <source>
        <dbReference type="Proteomes" id="UP001154078"/>
    </source>
</evidence>
<dbReference type="Proteomes" id="UP001154078">
    <property type="component" value="Chromosome 1"/>
</dbReference>
<name>A0A9P0APV9_BRAAE</name>
<protein>
    <submittedName>
        <fullName evidence="1">Uncharacterized protein</fullName>
    </submittedName>
</protein>
<sequence length="218" mass="25487">MGLSPKLTELAQRVKELSNFASENKNVHRDIKDMAKEIKSILGCVVQEHKVDKILEKEKEEGYLNEIRKLKKKLNLDSKSTQTEGPVDTSYQEIKLKKDMNYQEVREVANKTWKGETYQNISTEEGYPFRKIMKEDTAWILDPNAEQNKEHLKNILNKHKGIDDILEKGKIKENWVRIVETNRLYVGGELEKKNKIETSTYILGMNKEEEDEKAFARM</sequence>
<proteinExistence type="predicted"/>
<keyword evidence="2" id="KW-1185">Reference proteome</keyword>
<gene>
    <name evidence="1" type="ORF">MELIAE_LOCUS880</name>
</gene>
<organism evidence="1 2">
    <name type="scientific">Brassicogethes aeneus</name>
    <name type="common">Rape pollen beetle</name>
    <name type="synonym">Meligethes aeneus</name>
    <dbReference type="NCBI Taxonomy" id="1431903"/>
    <lineage>
        <taxon>Eukaryota</taxon>
        <taxon>Metazoa</taxon>
        <taxon>Ecdysozoa</taxon>
        <taxon>Arthropoda</taxon>
        <taxon>Hexapoda</taxon>
        <taxon>Insecta</taxon>
        <taxon>Pterygota</taxon>
        <taxon>Neoptera</taxon>
        <taxon>Endopterygota</taxon>
        <taxon>Coleoptera</taxon>
        <taxon>Polyphaga</taxon>
        <taxon>Cucujiformia</taxon>
        <taxon>Nitidulidae</taxon>
        <taxon>Meligethinae</taxon>
        <taxon>Brassicogethes</taxon>
    </lineage>
</organism>
<dbReference type="EMBL" id="OV121132">
    <property type="protein sequence ID" value="CAH0546784.1"/>
    <property type="molecule type" value="Genomic_DNA"/>
</dbReference>
<dbReference type="AlphaFoldDB" id="A0A9P0APV9"/>
<reference evidence="1" key="1">
    <citation type="submission" date="2021-12" db="EMBL/GenBank/DDBJ databases">
        <authorList>
            <person name="King R."/>
        </authorList>
    </citation>
    <scope>NUCLEOTIDE SEQUENCE</scope>
</reference>
<accession>A0A9P0APV9</accession>
<evidence type="ECO:0000313" key="1">
    <source>
        <dbReference type="EMBL" id="CAH0546784.1"/>
    </source>
</evidence>